<dbReference type="HOGENOM" id="CLU_000604_8_9_3"/>
<evidence type="ECO:0000313" key="10">
    <source>
        <dbReference type="Proteomes" id="UP000010475"/>
    </source>
</evidence>
<dbReference type="PANTHER" id="PTHR43738">
    <property type="entry name" value="ABC TRANSPORTER, MEMBRANE PROTEIN"/>
    <property type="match status" value="1"/>
</dbReference>
<gene>
    <name evidence="9" type="ORF">Cylst_2536</name>
</gene>
<dbReference type="GO" id="GO:0005886">
    <property type="term" value="C:plasma membrane"/>
    <property type="evidence" value="ECO:0007669"/>
    <property type="project" value="UniProtKB-SubCell"/>
</dbReference>
<dbReference type="InterPro" id="IPR051125">
    <property type="entry name" value="ABC-4/HrtB_transporter"/>
</dbReference>
<keyword evidence="10" id="KW-1185">Reference proteome</keyword>
<evidence type="ECO:0000256" key="6">
    <source>
        <dbReference type="ARBA" id="ARBA00023136"/>
    </source>
</evidence>
<dbReference type="KEGG" id="csg:Cylst_2536"/>
<evidence type="ECO:0000256" key="1">
    <source>
        <dbReference type="ARBA" id="ARBA00004651"/>
    </source>
</evidence>
<keyword evidence="2" id="KW-0813">Transport</keyword>
<evidence type="ECO:0000256" key="4">
    <source>
        <dbReference type="ARBA" id="ARBA00022692"/>
    </source>
</evidence>
<evidence type="ECO:0000256" key="3">
    <source>
        <dbReference type="ARBA" id="ARBA00022475"/>
    </source>
</evidence>
<feature type="transmembrane region" description="Helical" evidence="7">
    <location>
        <begin position="270"/>
        <end position="293"/>
    </location>
</feature>
<dbReference type="InterPro" id="IPR005891">
    <property type="entry name" value="DevC"/>
</dbReference>
<protein>
    <submittedName>
        <fullName evidence="9">DevC protein</fullName>
    </submittedName>
</protein>
<dbReference type="AlphaFoldDB" id="K9WWI3"/>
<dbReference type="PATRIC" id="fig|56107.3.peg.2804"/>
<keyword evidence="4 7" id="KW-0812">Transmembrane</keyword>
<evidence type="ECO:0000256" key="7">
    <source>
        <dbReference type="SAM" id="Phobius"/>
    </source>
</evidence>
<proteinExistence type="predicted"/>
<dbReference type="Pfam" id="PF02687">
    <property type="entry name" value="FtsX"/>
    <property type="match status" value="1"/>
</dbReference>
<feature type="transmembrane region" description="Helical" evidence="7">
    <location>
        <begin position="20"/>
        <end position="39"/>
    </location>
</feature>
<keyword evidence="5 7" id="KW-1133">Transmembrane helix</keyword>
<evidence type="ECO:0000259" key="8">
    <source>
        <dbReference type="Pfam" id="PF02687"/>
    </source>
</evidence>
<dbReference type="PANTHER" id="PTHR43738:SF1">
    <property type="entry name" value="HEMIN TRANSPORT SYSTEM PERMEASE PROTEIN HRTB-RELATED"/>
    <property type="match status" value="1"/>
</dbReference>
<feature type="transmembrane region" description="Helical" evidence="7">
    <location>
        <begin position="325"/>
        <end position="347"/>
    </location>
</feature>
<dbReference type="EMBL" id="CP003642">
    <property type="protein sequence ID" value="AFZ24745.1"/>
    <property type="molecule type" value="Genomic_DNA"/>
</dbReference>
<sequence length="393" mass="43854">MNFKIPLAWLQLAQQKIRFIVAVAGIAFIVLLMFVQLGFQDALYSSATAVHQKLHGDLFLVSSQYKSLTSNQSFSRTRLYQTLGFDGVESVSPMYLQFAKLKNPATGEKYSIYVIGFDPGKPVINIPEVEQNLDKLKIPDVMLFDRDSRPEFGPIVEKFYAENTDQTIEIFPFNSLIGYRVRVGGLFSLGPSFGVDGNLVVSDSTFLRINPNNTRPAEMIDVGLITLKPDADPIKVLKNLQMFLPNDVQVFTRQGFIDFEKKYWSVRTPIGFILNLMLTMASIVGVVIVYQILYSNIATQFIAYATLKAIGYPNKYLLNVVFQQALILAFSSYIPGFFASIALYDFAMKSTKLPIMMTANNAVLVLVSTVLMCITSGALAINKLRSADPADIF</sequence>
<accession>K9WWI3</accession>
<feature type="transmembrane region" description="Helical" evidence="7">
    <location>
        <begin position="359"/>
        <end position="381"/>
    </location>
</feature>
<keyword evidence="3" id="KW-1003">Cell membrane</keyword>
<dbReference type="STRING" id="56107.Cylst_2536"/>
<dbReference type="PIRSF" id="PIRSF031773">
    <property type="entry name" value="DevC"/>
    <property type="match status" value="1"/>
</dbReference>
<dbReference type="OrthoDB" id="417886at2"/>
<feature type="domain" description="ABC3 transporter permease C-terminal" evidence="8">
    <location>
        <begin position="276"/>
        <end position="389"/>
    </location>
</feature>
<evidence type="ECO:0000256" key="2">
    <source>
        <dbReference type="ARBA" id="ARBA00022448"/>
    </source>
</evidence>
<keyword evidence="6 7" id="KW-0472">Membrane</keyword>
<evidence type="ECO:0000313" key="9">
    <source>
        <dbReference type="EMBL" id="AFZ24745.1"/>
    </source>
</evidence>
<comment type="subcellular location">
    <subcellularLocation>
        <location evidence="1">Cell membrane</location>
        <topology evidence="1">Multi-pass membrane protein</topology>
    </subcellularLocation>
</comment>
<organism evidence="9 10">
    <name type="scientific">Cylindrospermum stagnale PCC 7417</name>
    <dbReference type="NCBI Taxonomy" id="56107"/>
    <lineage>
        <taxon>Bacteria</taxon>
        <taxon>Bacillati</taxon>
        <taxon>Cyanobacteriota</taxon>
        <taxon>Cyanophyceae</taxon>
        <taxon>Nostocales</taxon>
        <taxon>Nostocaceae</taxon>
        <taxon>Cylindrospermum</taxon>
    </lineage>
</organism>
<dbReference type="NCBIfam" id="TIGR01185">
    <property type="entry name" value="devC"/>
    <property type="match status" value="1"/>
</dbReference>
<dbReference type="Proteomes" id="UP000010475">
    <property type="component" value="Chromosome"/>
</dbReference>
<name>K9WWI3_9NOST</name>
<dbReference type="InterPro" id="IPR003838">
    <property type="entry name" value="ABC3_permease_C"/>
</dbReference>
<reference evidence="9 10" key="1">
    <citation type="submission" date="2012-06" db="EMBL/GenBank/DDBJ databases">
        <title>Finished chromosome of genome of Cylindrospermum stagnale PCC 7417.</title>
        <authorList>
            <consortium name="US DOE Joint Genome Institute"/>
            <person name="Gugger M."/>
            <person name="Coursin T."/>
            <person name="Rippka R."/>
            <person name="Tandeau De Marsac N."/>
            <person name="Huntemann M."/>
            <person name="Wei C.-L."/>
            <person name="Han J."/>
            <person name="Detter J.C."/>
            <person name="Han C."/>
            <person name="Tapia R."/>
            <person name="Chen A."/>
            <person name="Kyrpides N."/>
            <person name="Mavromatis K."/>
            <person name="Markowitz V."/>
            <person name="Szeto E."/>
            <person name="Ivanova N."/>
            <person name="Pagani I."/>
            <person name="Pati A."/>
            <person name="Goodwin L."/>
            <person name="Nordberg H.P."/>
            <person name="Cantor M.N."/>
            <person name="Hua S.X."/>
            <person name="Woyke T."/>
            <person name="Kerfeld C.A."/>
        </authorList>
    </citation>
    <scope>NUCLEOTIDE SEQUENCE [LARGE SCALE GENOMIC DNA]</scope>
    <source>
        <strain evidence="9 10">PCC 7417</strain>
    </source>
</reference>
<dbReference type="eggNOG" id="COG0577">
    <property type="taxonomic scope" value="Bacteria"/>
</dbReference>
<evidence type="ECO:0000256" key="5">
    <source>
        <dbReference type="ARBA" id="ARBA00022989"/>
    </source>
</evidence>
<dbReference type="RefSeq" id="WP_015207999.1">
    <property type="nucleotide sequence ID" value="NC_019757.1"/>
</dbReference>